<dbReference type="PANTHER" id="PTHR43750:SF3">
    <property type="entry name" value="UDP-GLUCOSE 6-DEHYDROGENASE TUAD"/>
    <property type="match status" value="1"/>
</dbReference>
<dbReference type="GO" id="GO:0016616">
    <property type="term" value="F:oxidoreductase activity, acting on the CH-OH group of donors, NAD or NADP as acceptor"/>
    <property type="evidence" value="ECO:0007669"/>
    <property type="project" value="InterPro"/>
</dbReference>
<dbReference type="GO" id="GO:0051287">
    <property type="term" value="F:NAD binding"/>
    <property type="evidence" value="ECO:0007669"/>
    <property type="project" value="InterPro"/>
</dbReference>
<proteinExistence type="predicted"/>
<name>X0Y0W2_9ZZZZ</name>
<feature type="non-terminal residue" evidence="2">
    <location>
        <position position="93"/>
    </location>
</feature>
<dbReference type="InterPro" id="IPR001732">
    <property type="entry name" value="UDP-Glc/GDP-Man_DH_N"/>
</dbReference>
<accession>X0Y0W2</accession>
<gene>
    <name evidence="2" type="ORF">S01H1_81309</name>
</gene>
<dbReference type="SUPFAM" id="SSF51735">
    <property type="entry name" value="NAD(P)-binding Rossmann-fold domains"/>
    <property type="match status" value="1"/>
</dbReference>
<dbReference type="PANTHER" id="PTHR43750">
    <property type="entry name" value="UDP-GLUCOSE 6-DEHYDROGENASE TUAD"/>
    <property type="match status" value="1"/>
</dbReference>
<evidence type="ECO:0000259" key="1">
    <source>
        <dbReference type="Pfam" id="PF03721"/>
    </source>
</evidence>
<evidence type="ECO:0000313" key="2">
    <source>
        <dbReference type="EMBL" id="GAG42423.1"/>
    </source>
</evidence>
<sequence>MKISVIGTGYVGLVVGAGLADSGNEVICVDQLQEKIKALKENKIPIYEPGLDELVKRNQEEDRLSFTNNIKEAVKKSKLIFSAVGTPPNYDGS</sequence>
<dbReference type="EMBL" id="BARS01055007">
    <property type="protein sequence ID" value="GAG42423.1"/>
    <property type="molecule type" value="Genomic_DNA"/>
</dbReference>
<reference evidence="2" key="1">
    <citation type="journal article" date="2014" name="Front. Microbiol.">
        <title>High frequency of phylogenetically diverse reductive dehalogenase-homologous genes in deep subseafloor sedimentary metagenomes.</title>
        <authorList>
            <person name="Kawai M."/>
            <person name="Futagami T."/>
            <person name="Toyoda A."/>
            <person name="Takaki Y."/>
            <person name="Nishi S."/>
            <person name="Hori S."/>
            <person name="Arai W."/>
            <person name="Tsubouchi T."/>
            <person name="Morono Y."/>
            <person name="Uchiyama I."/>
            <person name="Ito T."/>
            <person name="Fujiyama A."/>
            <person name="Inagaki F."/>
            <person name="Takami H."/>
        </authorList>
    </citation>
    <scope>NUCLEOTIDE SEQUENCE</scope>
    <source>
        <strain evidence="2">Expedition CK06-06</strain>
    </source>
</reference>
<organism evidence="2">
    <name type="scientific">marine sediment metagenome</name>
    <dbReference type="NCBI Taxonomy" id="412755"/>
    <lineage>
        <taxon>unclassified sequences</taxon>
        <taxon>metagenomes</taxon>
        <taxon>ecological metagenomes</taxon>
    </lineage>
</organism>
<dbReference type="AlphaFoldDB" id="X0Y0W2"/>
<dbReference type="InterPro" id="IPR036291">
    <property type="entry name" value="NAD(P)-bd_dom_sf"/>
</dbReference>
<feature type="domain" description="UDP-glucose/GDP-mannose dehydrogenase N-terminal" evidence="1">
    <location>
        <begin position="1"/>
        <end position="90"/>
    </location>
</feature>
<comment type="caution">
    <text evidence="2">The sequence shown here is derived from an EMBL/GenBank/DDBJ whole genome shotgun (WGS) entry which is preliminary data.</text>
</comment>
<dbReference type="Gene3D" id="3.40.50.720">
    <property type="entry name" value="NAD(P)-binding Rossmann-like Domain"/>
    <property type="match status" value="1"/>
</dbReference>
<dbReference type="Pfam" id="PF03721">
    <property type="entry name" value="UDPG_MGDP_dh_N"/>
    <property type="match status" value="1"/>
</dbReference>
<protein>
    <recommendedName>
        <fullName evidence="1">UDP-glucose/GDP-mannose dehydrogenase N-terminal domain-containing protein</fullName>
    </recommendedName>
</protein>